<dbReference type="Pfam" id="PF01565">
    <property type="entry name" value="FAD_binding_4"/>
    <property type="match status" value="1"/>
</dbReference>
<dbReference type="HAMAP" id="MF_00037">
    <property type="entry name" value="MurB"/>
    <property type="match status" value="1"/>
</dbReference>
<comment type="caution">
    <text evidence="18">The sequence shown here is derived from an EMBL/GenBank/DDBJ whole genome shotgun (WGS) entry which is preliminary data.</text>
</comment>
<accession>A0A3M0Z061</accession>
<dbReference type="InterPro" id="IPR016169">
    <property type="entry name" value="FAD-bd_PCMH_sub2"/>
</dbReference>
<dbReference type="InterPro" id="IPR036635">
    <property type="entry name" value="MurB_C_sf"/>
</dbReference>
<organism evidence="18 19">
    <name type="scientific">Candidatus Dojkabacteria bacterium</name>
    <dbReference type="NCBI Taxonomy" id="2099670"/>
    <lineage>
        <taxon>Bacteria</taxon>
        <taxon>Candidatus Dojkabacteria</taxon>
    </lineage>
</organism>
<evidence type="ECO:0000256" key="4">
    <source>
        <dbReference type="ARBA" id="ARBA00004752"/>
    </source>
</evidence>
<evidence type="ECO:0000256" key="3">
    <source>
        <dbReference type="ARBA" id="ARBA00004496"/>
    </source>
</evidence>
<evidence type="ECO:0000256" key="16">
    <source>
        <dbReference type="HAMAP-Rule" id="MF_00037"/>
    </source>
</evidence>
<evidence type="ECO:0000256" key="2">
    <source>
        <dbReference type="ARBA" id="ARBA00003921"/>
    </source>
</evidence>
<evidence type="ECO:0000256" key="8">
    <source>
        <dbReference type="ARBA" id="ARBA00022827"/>
    </source>
</evidence>
<evidence type="ECO:0000256" key="11">
    <source>
        <dbReference type="ARBA" id="ARBA00022984"/>
    </source>
</evidence>
<dbReference type="InterPro" id="IPR016166">
    <property type="entry name" value="FAD-bd_PCMH"/>
</dbReference>
<comment type="similarity">
    <text evidence="16">Belongs to the MurB family.</text>
</comment>
<dbReference type="Gene3D" id="3.30.43.10">
    <property type="entry name" value="Uridine Diphospho-n-acetylenolpyruvylglucosamine Reductase, domain 2"/>
    <property type="match status" value="1"/>
</dbReference>
<feature type="domain" description="FAD-binding PCMH-type" evidence="17">
    <location>
        <begin position="32"/>
        <end position="240"/>
    </location>
</feature>
<sequence length="359" mass="40931">MEYTKYFEEIAKFVNRKNLKLMEPLSKHTTVRIGGPADIFFTPKTRDELLIGIKKCREFDIPVTMLGWGANTLISDKGIRGVVIRSHVKNIEIAGRTKKTKPSEITSNLSPRWNSYGDESVKKLYEFKDLDYQESHFPRVSVKMDAGVDLPYAISFTISKGITGLQWYSRIPGTIGGSIFNNIHGGTHYISEVVESVEIMNRSGEILHLNKDELEFDYDYSRFHRTDEIILSAKFCLYEGDTNKARYVAMEWAKRKSIQPSNSLGCVFRNLSEEEKEKFSLPTSSFGYVIEHILKLDGFRIGDAMISSKHKAFIENVGKATSKDYLSVMLEVKKRAKTELGIDVKPEIVFLGDFDETPF</sequence>
<evidence type="ECO:0000256" key="1">
    <source>
        <dbReference type="ARBA" id="ARBA00001974"/>
    </source>
</evidence>
<dbReference type="PROSITE" id="PS51387">
    <property type="entry name" value="FAD_PCMH"/>
    <property type="match status" value="1"/>
</dbReference>
<dbReference type="Pfam" id="PF02873">
    <property type="entry name" value="MurB_C"/>
    <property type="match status" value="1"/>
</dbReference>
<dbReference type="EC" id="1.3.1.98" evidence="16"/>
<dbReference type="PANTHER" id="PTHR21071:SF4">
    <property type="entry name" value="UDP-N-ACETYLENOLPYRUVOYLGLUCOSAMINE REDUCTASE"/>
    <property type="match status" value="1"/>
</dbReference>
<dbReference type="GO" id="GO:0008360">
    <property type="term" value="P:regulation of cell shape"/>
    <property type="evidence" value="ECO:0007669"/>
    <property type="project" value="UniProtKB-KW"/>
</dbReference>
<evidence type="ECO:0000256" key="9">
    <source>
        <dbReference type="ARBA" id="ARBA00022857"/>
    </source>
</evidence>
<proteinExistence type="inferred from homology"/>
<evidence type="ECO:0000256" key="6">
    <source>
        <dbReference type="ARBA" id="ARBA00022618"/>
    </source>
</evidence>
<name>A0A3M0Z061_9BACT</name>
<comment type="pathway">
    <text evidence="4 16">Cell wall biogenesis; peptidoglycan biosynthesis.</text>
</comment>
<keyword evidence="8 16" id="KW-0274">FAD</keyword>
<comment type="function">
    <text evidence="2 16">Cell wall formation.</text>
</comment>
<dbReference type="EMBL" id="RFKV01000037">
    <property type="protein sequence ID" value="RMD77393.1"/>
    <property type="molecule type" value="Genomic_DNA"/>
</dbReference>
<dbReference type="GO" id="GO:0071555">
    <property type="term" value="P:cell wall organization"/>
    <property type="evidence" value="ECO:0007669"/>
    <property type="project" value="UniProtKB-KW"/>
</dbReference>
<dbReference type="Proteomes" id="UP000269410">
    <property type="component" value="Unassembled WGS sequence"/>
</dbReference>
<keyword evidence="13 16" id="KW-0131">Cell cycle</keyword>
<evidence type="ECO:0000256" key="13">
    <source>
        <dbReference type="ARBA" id="ARBA00023306"/>
    </source>
</evidence>
<feature type="active site" description="Proton donor" evidence="16">
    <location>
        <position position="266"/>
    </location>
</feature>
<evidence type="ECO:0000256" key="12">
    <source>
        <dbReference type="ARBA" id="ARBA00023002"/>
    </source>
</evidence>
<keyword evidence="14 16" id="KW-0961">Cell wall biogenesis/degradation</keyword>
<keyword evidence="10 16" id="KW-0133">Cell shape</keyword>
<evidence type="ECO:0000256" key="15">
    <source>
        <dbReference type="ARBA" id="ARBA00048914"/>
    </source>
</evidence>
<keyword evidence="12 16" id="KW-0560">Oxidoreductase</keyword>
<dbReference type="GO" id="GO:0005829">
    <property type="term" value="C:cytosol"/>
    <property type="evidence" value="ECO:0007669"/>
    <property type="project" value="TreeGrafter"/>
</dbReference>
<comment type="catalytic activity">
    <reaction evidence="15 16">
        <text>UDP-N-acetyl-alpha-D-muramate + NADP(+) = UDP-N-acetyl-3-O-(1-carboxyvinyl)-alpha-D-glucosamine + NADPH + H(+)</text>
        <dbReference type="Rhea" id="RHEA:12248"/>
        <dbReference type="ChEBI" id="CHEBI:15378"/>
        <dbReference type="ChEBI" id="CHEBI:57783"/>
        <dbReference type="ChEBI" id="CHEBI:58349"/>
        <dbReference type="ChEBI" id="CHEBI:68483"/>
        <dbReference type="ChEBI" id="CHEBI:70757"/>
        <dbReference type="EC" id="1.3.1.98"/>
    </reaction>
</comment>
<dbReference type="InterPro" id="IPR036318">
    <property type="entry name" value="FAD-bd_PCMH-like_sf"/>
</dbReference>
<evidence type="ECO:0000256" key="7">
    <source>
        <dbReference type="ARBA" id="ARBA00022630"/>
    </source>
</evidence>
<keyword evidence="9 16" id="KW-0521">NADP</keyword>
<dbReference type="Gene3D" id="3.30.465.10">
    <property type="match status" value="1"/>
</dbReference>
<keyword evidence="6 16" id="KW-0132">Cell division</keyword>
<dbReference type="SUPFAM" id="SSF56176">
    <property type="entry name" value="FAD-binding/transporter-associated domain-like"/>
    <property type="match status" value="2"/>
</dbReference>
<comment type="caution">
    <text evidence="16">Lacks conserved residue(s) required for the propagation of feature annotation.</text>
</comment>
<dbReference type="PANTHER" id="PTHR21071">
    <property type="entry name" value="UDP-N-ACETYLENOLPYRUVOYLGLUCOSAMINE REDUCTASE"/>
    <property type="match status" value="1"/>
</dbReference>
<feature type="active site" evidence="16">
    <location>
        <position position="347"/>
    </location>
</feature>
<dbReference type="SUPFAM" id="SSF56194">
    <property type="entry name" value="Uridine diphospho-N-Acetylenolpyruvylglucosamine reductase, MurB, C-terminal domain"/>
    <property type="match status" value="1"/>
</dbReference>
<dbReference type="GO" id="GO:0051301">
    <property type="term" value="P:cell division"/>
    <property type="evidence" value="ECO:0007669"/>
    <property type="project" value="UniProtKB-KW"/>
</dbReference>
<reference evidence="18 19" key="1">
    <citation type="submission" date="2018-10" db="EMBL/GenBank/DDBJ databases">
        <title>Thermophilic Lithotrophy and Phototrophy in an Intertidal, Iron-rich, Geothermal Spring.</title>
        <authorList>
            <person name="Ward L.M."/>
            <person name="Idei A."/>
            <person name="Nakagawa M."/>
            <person name="Ueno Y."/>
            <person name="Fischer W."/>
            <person name="Mcglynn S.E."/>
        </authorList>
    </citation>
    <scope>NUCLEOTIDE SEQUENCE [LARGE SCALE GENOMIC DNA]</scope>
    <source>
        <strain evidence="18">J137</strain>
    </source>
</reference>
<comment type="cofactor">
    <cofactor evidence="1 16">
        <name>FAD</name>
        <dbReference type="ChEBI" id="CHEBI:57692"/>
    </cofactor>
</comment>
<dbReference type="InterPro" id="IPR011601">
    <property type="entry name" value="MurB_C"/>
</dbReference>
<dbReference type="GO" id="GO:0008762">
    <property type="term" value="F:UDP-N-acetylmuramate dehydrogenase activity"/>
    <property type="evidence" value="ECO:0007669"/>
    <property type="project" value="UniProtKB-UniRule"/>
</dbReference>
<keyword evidence="7 16" id="KW-0285">Flavoprotein</keyword>
<dbReference type="InterPro" id="IPR003170">
    <property type="entry name" value="MurB"/>
</dbReference>
<keyword evidence="11 16" id="KW-0573">Peptidoglycan synthesis</keyword>
<keyword evidence="5 16" id="KW-0963">Cytoplasm</keyword>
<evidence type="ECO:0000313" key="18">
    <source>
        <dbReference type="EMBL" id="RMD77393.1"/>
    </source>
</evidence>
<dbReference type="UniPathway" id="UPA00219"/>
<evidence type="ECO:0000256" key="14">
    <source>
        <dbReference type="ARBA" id="ARBA00023316"/>
    </source>
</evidence>
<evidence type="ECO:0000259" key="17">
    <source>
        <dbReference type="PROSITE" id="PS51387"/>
    </source>
</evidence>
<evidence type="ECO:0000256" key="10">
    <source>
        <dbReference type="ARBA" id="ARBA00022960"/>
    </source>
</evidence>
<dbReference type="AlphaFoldDB" id="A0A3M0Z061"/>
<protein>
    <recommendedName>
        <fullName evidence="16">UDP-N-acetylenolpyruvoylglucosamine reductase</fullName>
        <ecNumber evidence="16">1.3.1.98</ecNumber>
    </recommendedName>
    <alternativeName>
        <fullName evidence="16">UDP-N-acetylmuramate dehydrogenase</fullName>
    </alternativeName>
</protein>
<dbReference type="InterPro" id="IPR006094">
    <property type="entry name" value="Oxid_FAD_bind_N"/>
</dbReference>
<gene>
    <name evidence="16" type="primary">murB</name>
    <name evidence="18" type="ORF">D6810_01070</name>
</gene>
<dbReference type="Gene3D" id="3.90.78.10">
    <property type="entry name" value="UDP-N-acetylenolpyruvoylglucosamine reductase, C-terminal domain"/>
    <property type="match status" value="1"/>
</dbReference>
<comment type="subcellular location">
    <subcellularLocation>
        <location evidence="3 16">Cytoplasm</location>
    </subcellularLocation>
</comment>
<dbReference type="InterPro" id="IPR016167">
    <property type="entry name" value="FAD-bd_PCMH_sub1"/>
</dbReference>
<dbReference type="GO" id="GO:0009252">
    <property type="term" value="P:peptidoglycan biosynthetic process"/>
    <property type="evidence" value="ECO:0007669"/>
    <property type="project" value="UniProtKB-UniRule"/>
</dbReference>
<evidence type="ECO:0000256" key="5">
    <source>
        <dbReference type="ARBA" id="ARBA00022490"/>
    </source>
</evidence>
<dbReference type="GO" id="GO:0071949">
    <property type="term" value="F:FAD binding"/>
    <property type="evidence" value="ECO:0007669"/>
    <property type="project" value="InterPro"/>
</dbReference>
<evidence type="ECO:0000313" key="19">
    <source>
        <dbReference type="Proteomes" id="UP000269410"/>
    </source>
</evidence>